<feature type="region of interest" description="Disordered" evidence="1">
    <location>
        <begin position="1028"/>
        <end position="1076"/>
    </location>
</feature>
<comment type="caution">
    <text evidence="3">The sequence shown here is derived from an EMBL/GenBank/DDBJ whole genome shotgun (WGS) entry which is preliminary data.</text>
</comment>
<evidence type="ECO:0000313" key="4">
    <source>
        <dbReference type="Proteomes" id="UP001379235"/>
    </source>
</evidence>
<dbReference type="Pfam" id="PF11739">
    <property type="entry name" value="YdbH-like"/>
    <property type="match status" value="1"/>
</dbReference>
<organism evidence="3 4">
    <name type="scientific">Novosphingobium aquae</name>
    <dbReference type="NCBI Taxonomy" id="3133435"/>
    <lineage>
        <taxon>Bacteria</taxon>
        <taxon>Pseudomonadati</taxon>
        <taxon>Pseudomonadota</taxon>
        <taxon>Alphaproteobacteria</taxon>
        <taxon>Sphingomonadales</taxon>
        <taxon>Sphingomonadaceae</taxon>
        <taxon>Novosphingobium</taxon>
    </lineage>
</organism>
<keyword evidence="2" id="KW-1133">Transmembrane helix</keyword>
<dbReference type="InterPro" id="IPR021730">
    <property type="entry name" value="YdbH"/>
</dbReference>
<keyword evidence="2" id="KW-0472">Membrane</keyword>
<accession>A0ABU8S6T2</accession>
<dbReference type="EMBL" id="JBBHJY010000002">
    <property type="protein sequence ID" value="MEJ6009675.1"/>
    <property type="molecule type" value="Genomic_DNA"/>
</dbReference>
<dbReference type="RefSeq" id="WP_339965864.1">
    <property type="nucleotide sequence ID" value="NZ_JBBHJY010000002.1"/>
</dbReference>
<feature type="transmembrane region" description="Helical" evidence="2">
    <location>
        <begin position="22"/>
        <end position="42"/>
    </location>
</feature>
<proteinExistence type="predicted"/>
<name>A0ABU8S6T2_9SPHN</name>
<evidence type="ECO:0000313" key="3">
    <source>
        <dbReference type="EMBL" id="MEJ6009675.1"/>
    </source>
</evidence>
<feature type="compositionally biased region" description="Pro residues" evidence="1">
    <location>
        <begin position="1041"/>
        <end position="1057"/>
    </location>
</feature>
<gene>
    <name evidence="3" type="ORF">WG900_07065</name>
</gene>
<reference evidence="3 4" key="1">
    <citation type="submission" date="2024-03" db="EMBL/GenBank/DDBJ databases">
        <authorList>
            <person name="Jo J.-H."/>
        </authorList>
    </citation>
    <scope>NUCLEOTIDE SEQUENCE [LARGE SCALE GENOMIC DNA]</scope>
    <source>
        <strain evidence="3 4">AS3R-12</strain>
    </source>
</reference>
<keyword evidence="4" id="KW-1185">Reference proteome</keyword>
<sequence length="1076" mass="113198">MTQEADIAAEIEEVVKQARRRWPLVLGIVLLVIAIALGITWLNRERIADNVVGSRLETLGLPGTYKIESISPSRQVVTNVVIGNPADPDLTVERAEVQIIPRFGWPVIGEVKLIKARLYGTVQQGKVSFGSLDKVLFSGKADTAFRLPDMDIVLQDARARIDGDLGVIGIKAEGAGNLRSGFAGELAAISEDLAIKGCKAGKATLYGKVKITGERPSFSGPMRLASLACPASSLALRDAAVQVDGTLDKSLDGGDASLVPRIAGLDLGSNRLGAIGGKADVTYRKQAMNARYELTAGTLATPQLSASRVTLNGALRSADAFAKIESDGKLTAADLRVGKGLDGALASAQKSAAKTLAEPLLAQLRGALARHAPGSRMSADFVLRQTGQITNLIVPQATVTGGSGEVILGVSRGELVTGGAPAPRLAGNFQTGGAGMPRITGTLERRAGGMTLIRMAMADYAARGASLAIPQLVLAQGPDGTLGFVGNARVNGAIPEGSVKNLEMPLDGRWAPGRSLELWRGCRQIRFNGLTFSGLTLGREAIDLCPGAGGAIVRSTAQGLAIAARTGRLDLNGRLKTTPIRIVSGATSFSNPGTLSADALVVTIGATASATELRIGTLRANVGQAFDGTFANTEARIGAVPLDIVEAQGNWRFAGGKLNLSGSSFRLLDREQVDRFEPLVARDAVLEMAGNRITANALMREPRSDRAIVQADIVHDLNSAVGFADLSVPAITFDSRLQPDTITAIARGIVANVRGIVTGKGRIDWNARGVTSTGSFTTEGMDLAAPFGPAKGVSGTIVFTDLLGIVTAPDQKLRMASVNPGIEVEDGVLTYAIKPNLQLDIDGIEWPFMDGSLTLLPTRLNLGLAEVRRYELKVVGLNAARFLERMEIGNLSANGTFDGTLPLVFDENSGKIVGGLLTSRPPGGNVSYVGELTYKDLSAMGNFAFQALRSLNYKRMTIAMDGDLDGEMLTRVRFEGVKQGVGTKQNIITRQIGKLPIQFNVNIRAPFQKLIATARMLYDPTALPDPQKLGLIDAQGKPIPQAAPQPPQVPAPSPTPNPGNSSPAQGVQPPESENRP</sequence>
<dbReference type="Proteomes" id="UP001379235">
    <property type="component" value="Unassembled WGS sequence"/>
</dbReference>
<keyword evidence="2" id="KW-0812">Transmembrane</keyword>
<evidence type="ECO:0000256" key="2">
    <source>
        <dbReference type="SAM" id="Phobius"/>
    </source>
</evidence>
<protein>
    <submittedName>
        <fullName evidence="3">YdbH domain-containing protein</fullName>
    </submittedName>
</protein>
<evidence type="ECO:0000256" key="1">
    <source>
        <dbReference type="SAM" id="MobiDB-lite"/>
    </source>
</evidence>